<gene>
    <name evidence="1" type="ORF">AK830_g9781</name>
</gene>
<proteinExistence type="predicted"/>
<dbReference type="PANTHER" id="PTHR42905:SF16">
    <property type="entry name" value="CARBOXYPHOSPHONOENOLPYRUVATE PHOSPHONOMUTASE-LIKE PROTEIN (AFU_ORTHOLOGUE AFUA_5G07230)"/>
    <property type="match status" value="1"/>
</dbReference>
<protein>
    <recommendedName>
        <fullName evidence="3">Carboxyphosphonoenolpyruvate phosphonomutase-like protein</fullName>
    </recommendedName>
</protein>
<dbReference type="PANTHER" id="PTHR42905">
    <property type="entry name" value="PHOSPHOENOLPYRUVATE CARBOXYLASE"/>
    <property type="match status" value="1"/>
</dbReference>
<accession>A0A0P7AU10</accession>
<dbReference type="AlphaFoldDB" id="A0A0P7AU10"/>
<dbReference type="EMBL" id="LKCW01000190">
    <property type="protein sequence ID" value="KPM36787.1"/>
    <property type="molecule type" value="Genomic_DNA"/>
</dbReference>
<dbReference type="GO" id="GO:0003824">
    <property type="term" value="F:catalytic activity"/>
    <property type="evidence" value="ECO:0007669"/>
    <property type="project" value="InterPro"/>
</dbReference>
<organism evidence="1 2">
    <name type="scientific">Neonectria ditissima</name>
    <dbReference type="NCBI Taxonomy" id="78410"/>
    <lineage>
        <taxon>Eukaryota</taxon>
        <taxon>Fungi</taxon>
        <taxon>Dikarya</taxon>
        <taxon>Ascomycota</taxon>
        <taxon>Pezizomycotina</taxon>
        <taxon>Sordariomycetes</taxon>
        <taxon>Hypocreomycetidae</taxon>
        <taxon>Hypocreales</taxon>
        <taxon>Nectriaceae</taxon>
        <taxon>Neonectria</taxon>
    </lineage>
</organism>
<reference evidence="1 2" key="1">
    <citation type="submission" date="2015-09" db="EMBL/GenBank/DDBJ databases">
        <title>Draft genome of a European isolate of the apple canker pathogen Neonectria ditissima.</title>
        <authorList>
            <person name="Gomez-Cortecero A."/>
            <person name="Harrison R.J."/>
            <person name="Armitage A.D."/>
        </authorList>
    </citation>
    <scope>NUCLEOTIDE SEQUENCE [LARGE SCALE GENOMIC DNA]</scope>
    <source>
        <strain evidence="1 2">R09/05</strain>
    </source>
</reference>
<evidence type="ECO:0000313" key="1">
    <source>
        <dbReference type="EMBL" id="KPM36787.1"/>
    </source>
</evidence>
<evidence type="ECO:0008006" key="3">
    <source>
        <dbReference type="Google" id="ProtNLM"/>
    </source>
</evidence>
<dbReference type="Gene3D" id="3.20.20.60">
    <property type="entry name" value="Phosphoenolpyruvate-binding domains"/>
    <property type="match status" value="1"/>
</dbReference>
<sequence>MSNDFAKQLKALHVPSSPIIFPNVWDVASFNAVVSLNDGDSKPVKAIATASWAVAATLGVKDEELTMDQNFAAVAKLASLAKAANLPLTADLQDGYGDQLAASVAKAVSLGVAGANIEDSVPSSGAMYSIDEQVKRYKLALQAAADAGCPEFVLNARCDIFHVDTELDEEAMVNEAVVRGKAYLDAGATTVFFWGGAGRGIRTAWVETLVKELDGRVAVKLGVAPDALTTAELAKIGVARISVGPSLFQISTLAIKKAAESILNGGGLS</sequence>
<evidence type="ECO:0000313" key="2">
    <source>
        <dbReference type="Proteomes" id="UP000050424"/>
    </source>
</evidence>
<dbReference type="Proteomes" id="UP000050424">
    <property type="component" value="Unassembled WGS sequence"/>
</dbReference>
<keyword evidence="2" id="KW-1185">Reference proteome</keyword>
<dbReference type="CDD" id="cd00377">
    <property type="entry name" value="ICL_PEPM"/>
    <property type="match status" value="1"/>
</dbReference>
<dbReference type="InterPro" id="IPR040442">
    <property type="entry name" value="Pyrv_kinase-like_dom_sf"/>
</dbReference>
<dbReference type="SUPFAM" id="SSF51621">
    <property type="entry name" value="Phosphoenolpyruvate/pyruvate domain"/>
    <property type="match status" value="1"/>
</dbReference>
<dbReference type="InterPro" id="IPR015813">
    <property type="entry name" value="Pyrv/PenolPyrv_kinase-like_dom"/>
</dbReference>
<dbReference type="InterPro" id="IPR039556">
    <property type="entry name" value="ICL/PEPM"/>
</dbReference>
<dbReference type="Pfam" id="PF13714">
    <property type="entry name" value="PEP_mutase"/>
    <property type="match status" value="1"/>
</dbReference>
<dbReference type="OrthoDB" id="429143at2759"/>
<name>A0A0P7AU10_9HYPO</name>
<comment type="caution">
    <text evidence="1">The sequence shown here is derived from an EMBL/GenBank/DDBJ whole genome shotgun (WGS) entry which is preliminary data.</text>
</comment>